<dbReference type="Proteomes" id="UP000075604">
    <property type="component" value="Unassembled WGS sequence"/>
</dbReference>
<evidence type="ECO:0000259" key="1">
    <source>
        <dbReference type="Pfam" id="PF03235"/>
    </source>
</evidence>
<dbReference type="PANTHER" id="PTHR37292">
    <property type="entry name" value="VNG6097C"/>
    <property type="match status" value="1"/>
</dbReference>
<dbReference type="PANTHER" id="PTHR37292:SF2">
    <property type="entry name" value="DUF262 DOMAIN-CONTAINING PROTEIN"/>
    <property type="match status" value="1"/>
</dbReference>
<proteinExistence type="predicted"/>
<name>A0A150PHR4_SORCE</name>
<reference evidence="2 3" key="1">
    <citation type="submission" date="2014-02" db="EMBL/GenBank/DDBJ databases">
        <title>The small core and large imbalanced accessory genome model reveals a collaborative survival strategy of Sorangium cellulosum strains in nature.</title>
        <authorList>
            <person name="Han K."/>
            <person name="Peng R."/>
            <person name="Blom J."/>
            <person name="Li Y.-Z."/>
        </authorList>
    </citation>
    <scope>NUCLEOTIDE SEQUENCE [LARGE SCALE GENOMIC DNA]</scope>
    <source>
        <strain evidence="2 3">So0157-18</strain>
    </source>
</reference>
<dbReference type="EMBL" id="JELX01002504">
    <property type="protein sequence ID" value="KYF55176.1"/>
    <property type="molecule type" value="Genomic_DNA"/>
</dbReference>
<evidence type="ECO:0000313" key="3">
    <source>
        <dbReference type="Proteomes" id="UP000075604"/>
    </source>
</evidence>
<dbReference type="AlphaFoldDB" id="A0A150PHR4"/>
<dbReference type="InterPro" id="IPR004919">
    <property type="entry name" value="GmrSD_N"/>
</dbReference>
<gene>
    <name evidence="2" type="ORF">BE04_28105</name>
</gene>
<feature type="domain" description="GmrSD restriction endonucleases N-terminal" evidence="1">
    <location>
        <begin position="19"/>
        <end position="230"/>
    </location>
</feature>
<accession>A0A150PHR4</accession>
<comment type="caution">
    <text evidence="2">The sequence shown here is derived from an EMBL/GenBank/DDBJ whole genome shotgun (WGS) entry which is preliminary data.</text>
</comment>
<organism evidence="2 3">
    <name type="scientific">Sorangium cellulosum</name>
    <name type="common">Polyangium cellulosum</name>
    <dbReference type="NCBI Taxonomy" id="56"/>
    <lineage>
        <taxon>Bacteria</taxon>
        <taxon>Pseudomonadati</taxon>
        <taxon>Myxococcota</taxon>
        <taxon>Polyangia</taxon>
        <taxon>Polyangiales</taxon>
        <taxon>Polyangiaceae</taxon>
        <taxon>Sorangium</taxon>
    </lineage>
</organism>
<dbReference type="Pfam" id="PF03235">
    <property type="entry name" value="GmrSD_N"/>
    <property type="match status" value="1"/>
</dbReference>
<protein>
    <recommendedName>
        <fullName evidence="1">GmrSD restriction endonucleases N-terminal domain-containing protein</fullName>
    </recommendedName>
</protein>
<evidence type="ECO:0000313" key="2">
    <source>
        <dbReference type="EMBL" id="KYF55176.1"/>
    </source>
</evidence>
<sequence length="554" mass="62369">MVTPNEPPPPIVKPEVALLEDLFGEITAGKLRIPRFQRPFVWRPEDMLAVFDSIRRGYPIGNLLLWDTTEPVQSLDRFGPLDLRRPETSPVTYVLDGQQRLSTLFGALRLPLDFPRDAQLHNWRWWIFYDLRTHEFVHVPNKEPAAHLFPLRAMLRTMDFLQVSRAVVEKLPQEADALVAEAEGIAQKIKSYKLAVTRIQGGTLEQAVDIFSRLNTKGQSMTPDQMFAALTYREGEDAFHLADRIDRIQEQLAGYHFEGLARSAIFRAIVAAASADVHSTDWAHLAKTLHDALPATVEAAEAGLLRAAHFLLEEVGVPGDKLLPYANQMVLLGEFFHRKPEPDVDDKWLLRRWFWATSFSGWFAGANTTQINDALDEMRLLARGDLSTLVGEWFSGPTRPYPQRFVLNSARVRTLLLTTLFCRLSPLDTTGEPLDARRLLWEQEKSYLAFRHVFPAGSGALASNPANRVLLPIIPGKAARAQLLAIPDSVRDRVLESHGIPLQAFEALQRNDRLGFIEARAAHLAQIERAFLSELRLPLPAQEVGEAEVDTDGD</sequence>